<proteinExistence type="predicted"/>
<accession>A0A8H4UDW0</accession>
<gene>
    <name evidence="1" type="ORF">FZEAL_8902</name>
</gene>
<protein>
    <submittedName>
        <fullName evidence="1">Uncharacterized protein</fullName>
    </submittedName>
</protein>
<dbReference type="EMBL" id="JABEYC010000796">
    <property type="protein sequence ID" value="KAF4974164.1"/>
    <property type="molecule type" value="Genomic_DNA"/>
</dbReference>
<reference evidence="1" key="1">
    <citation type="journal article" date="2020" name="BMC Genomics">
        <title>Correction to: Identification and distribution of gene clusters required for synthesis of sphingolipid metabolism inhibitors in diverse species of the filamentous fungus Fusarium.</title>
        <authorList>
            <person name="Kim H.S."/>
            <person name="Lohmar J.M."/>
            <person name="Busman M."/>
            <person name="Brown D.W."/>
            <person name="Naumann T.A."/>
            <person name="Divon H.H."/>
            <person name="Lysoe E."/>
            <person name="Uhlig S."/>
            <person name="Proctor R.H."/>
        </authorList>
    </citation>
    <scope>NUCLEOTIDE SEQUENCE</scope>
    <source>
        <strain evidence="1">NRRL 22465</strain>
    </source>
</reference>
<reference evidence="1" key="2">
    <citation type="submission" date="2020-05" db="EMBL/GenBank/DDBJ databases">
        <authorList>
            <person name="Kim H.-S."/>
            <person name="Proctor R.H."/>
            <person name="Brown D.W."/>
        </authorList>
    </citation>
    <scope>NUCLEOTIDE SEQUENCE</scope>
    <source>
        <strain evidence="1">NRRL 22465</strain>
    </source>
</reference>
<dbReference type="Proteomes" id="UP000635477">
    <property type="component" value="Unassembled WGS sequence"/>
</dbReference>
<dbReference type="AlphaFoldDB" id="A0A8H4UDW0"/>
<keyword evidence="2" id="KW-1185">Reference proteome</keyword>
<organism evidence="1 2">
    <name type="scientific">Fusarium zealandicum</name>
    <dbReference type="NCBI Taxonomy" id="1053134"/>
    <lineage>
        <taxon>Eukaryota</taxon>
        <taxon>Fungi</taxon>
        <taxon>Dikarya</taxon>
        <taxon>Ascomycota</taxon>
        <taxon>Pezizomycotina</taxon>
        <taxon>Sordariomycetes</taxon>
        <taxon>Hypocreomycetidae</taxon>
        <taxon>Hypocreales</taxon>
        <taxon>Nectriaceae</taxon>
        <taxon>Fusarium</taxon>
        <taxon>Fusarium staphyleae species complex</taxon>
    </lineage>
</organism>
<name>A0A8H4UDW0_9HYPO</name>
<evidence type="ECO:0000313" key="1">
    <source>
        <dbReference type="EMBL" id="KAF4974164.1"/>
    </source>
</evidence>
<evidence type="ECO:0000313" key="2">
    <source>
        <dbReference type="Proteomes" id="UP000635477"/>
    </source>
</evidence>
<comment type="caution">
    <text evidence="1">The sequence shown here is derived from an EMBL/GenBank/DDBJ whole genome shotgun (WGS) entry which is preliminary data.</text>
</comment>
<sequence>MFLQLGPTPSDLPRLAPGQGVYRIFMGGDWVPITSTKRIESEDARRDWWLSGTRTGTTLFSRDLEHHNLYMIENYGIGDLYVLENGGLRLMQHNATAACRFYHVIYDNDNFEDLVLNVWDLQTFEYVAEHPFSETSQLVYGDVDDLQDYLGARMAELGIPTPDHRSFHPDAVHKIKQEGEWDCFHDGSVLFQRTYEHDHECGMLGLFLSVCLAV</sequence>